<keyword evidence="2" id="KW-1003">Cell membrane</keyword>
<feature type="transmembrane region" description="Helical" evidence="6">
    <location>
        <begin position="327"/>
        <end position="347"/>
    </location>
</feature>
<evidence type="ECO:0000256" key="2">
    <source>
        <dbReference type="ARBA" id="ARBA00022475"/>
    </source>
</evidence>
<evidence type="ECO:0000256" key="3">
    <source>
        <dbReference type="ARBA" id="ARBA00022692"/>
    </source>
</evidence>
<comment type="subcellular location">
    <subcellularLocation>
        <location evidence="1">Cell membrane</location>
        <topology evidence="1">Multi-pass membrane protein</topology>
    </subcellularLocation>
</comment>
<organism evidence="7 8">
    <name type="scientific">Flavisolibacter ginsengisoli DSM 18119</name>
    <dbReference type="NCBI Taxonomy" id="1121884"/>
    <lineage>
        <taxon>Bacteria</taxon>
        <taxon>Pseudomonadati</taxon>
        <taxon>Bacteroidota</taxon>
        <taxon>Chitinophagia</taxon>
        <taxon>Chitinophagales</taxon>
        <taxon>Chitinophagaceae</taxon>
        <taxon>Flavisolibacter</taxon>
    </lineage>
</organism>
<dbReference type="AlphaFoldDB" id="A0A1M5BA62"/>
<protein>
    <submittedName>
        <fullName evidence="7">Membrane protein involved in the export of O-antigen and teichoic acid</fullName>
    </submittedName>
</protein>
<feature type="transmembrane region" description="Helical" evidence="6">
    <location>
        <begin position="284"/>
        <end position="306"/>
    </location>
</feature>
<evidence type="ECO:0000313" key="7">
    <source>
        <dbReference type="EMBL" id="SHF39338.1"/>
    </source>
</evidence>
<dbReference type="RefSeq" id="WP_072835667.1">
    <property type="nucleotide sequence ID" value="NZ_FQUU01000010.1"/>
</dbReference>
<feature type="transmembrane region" description="Helical" evidence="6">
    <location>
        <begin position="143"/>
        <end position="160"/>
    </location>
</feature>
<feature type="transmembrane region" description="Helical" evidence="6">
    <location>
        <begin position="367"/>
        <end position="389"/>
    </location>
</feature>
<feature type="transmembrane region" description="Helical" evidence="6">
    <location>
        <begin position="181"/>
        <end position="199"/>
    </location>
</feature>
<dbReference type="PANTHER" id="PTHR30250">
    <property type="entry name" value="PST FAMILY PREDICTED COLANIC ACID TRANSPORTER"/>
    <property type="match status" value="1"/>
</dbReference>
<dbReference type="PANTHER" id="PTHR30250:SF26">
    <property type="entry name" value="PSMA PROTEIN"/>
    <property type="match status" value="1"/>
</dbReference>
<sequence length="526" mass="58623">MINETIALRPGEDIHKIVQPKKKEDLKQRAYLNSLSSIIDYAGAQITGFIINPFIVRGLGSSMYGVWQMLGQMTGYTKIVDTRATQVLKWTLANKRDVAEIEEFKTDITTALIVTAITLPISLIIGAAISWYSPYITQADEKYYSLIRITCALLISCLIINKFFGLFEAILGGMNLGYKRMGLRAAIIVLGGALKVLAITRGFGLIGLSCVQILVSIVTGYSFYIILKKNIPWFSLGKTNLSKVKSFGKLSGWFMVFTTIKMFLLSSDKIILGYLAGTVYVSKYALTMFSSLAVQGALVAVITGMTPGICSLFGKGEYDKVKKARRVMISIVWLLSVSVGVAILLLNKSFIHLWVGTKHYAGNIENLLILLISIQVVFFQLDSFIISATLNMKSKVLLSACASALTILLSFLLVNKFYIVGLCISTLLGRMFYTIGFPRLLKKQMKDDTPVFTRQLIQPLLILILFFTLATYAGQYIFISNWLYLLCGGSISLILSAVLFWFTGMEPTMRKETWNVLSRIKLMRMK</sequence>
<dbReference type="STRING" id="1121884.SAMN02745131_02488"/>
<feature type="transmembrane region" description="Helical" evidence="6">
    <location>
        <begin position="418"/>
        <end position="435"/>
    </location>
</feature>
<evidence type="ECO:0000256" key="4">
    <source>
        <dbReference type="ARBA" id="ARBA00022989"/>
    </source>
</evidence>
<feature type="transmembrane region" description="Helical" evidence="6">
    <location>
        <begin position="456"/>
        <end position="477"/>
    </location>
</feature>
<dbReference type="EMBL" id="FQUU01000010">
    <property type="protein sequence ID" value="SHF39338.1"/>
    <property type="molecule type" value="Genomic_DNA"/>
</dbReference>
<reference evidence="7 8" key="1">
    <citation type="submission" date="2016-11" db="EMBL/GenBank/DDBJ databases">
        <authorList>
            <person name="Jaros S."/>
            <person name="Januszkiewicz K."/>
            <person name="Wedrychowicz H."/>
        </authorList>
    </citation>
    <scope>NUCLEOTIDE SEQUENCE [LARGE SCALE GENOMIC DNA]</scope>
    <source>
        <strain evidence="7 8">DSM 18119</strain>
    </source>
</reference>
<proteinExistence type="predicted"/>
<dbReference type="InterPro" id="IPR050833">
    <property type="entry name" value="Poly_Biosynth_Transport"/>
</dbReference>
<gene>
    <name evidence="7" type="ORF">SAMN02745131_02488</name>
</gene>
<feature type="transmembrane region" description="Helical" evidence="6">
    <location>
        <begin position="396"/>
        <end position="412"/>
    </location>
</feature>
<feature type="transmembrane region" description="Helical" evidence="6">
    <location>
        <begin position="483"/>
        <end position="502"/>
    </location>
</feature>
<dbReference type="GO" id="GO:0005886">
    <property type="term" value="C:plasma membrane"/>
    <property type="evidence" value="ECO:0007669"/>
    <property type="project" value="UniProtKB-SubCell"/>
</dbReference>
<evidence type="ECO:0000256" key="6">
    <source>
        <dbReference type="SAM" id="Phobius"/>
    </source>
</evidence>
<keyword evidence="3 6" id="KW-0812">Transmembrane</keyword>
<feature type="transmembrane region" description="Helical" evidence="6">
    <location>
        <begin position="111"/>
        <end position="131"/>
    </location>
</feature>
<evidence type="ECO:0000313" key="8">
    <source>
        <dbReference type="Proteomes" id="UP000184048"/>
    </source>
</evidence>
<keyword evidence="8" id="KW-1185">Reference proteome</keyword>
<feature type="transmembrane region" description="Helical" evidence="6">
    <location>
        <begin position="205"/>
        <end position="227"/>
    </location>
</feature>
<keyword evidence="4 6" id="KW-1133">Transmembrane helix</keyword>
<dbReference type="Proteomes" id="UP000184048">
    <property type="component" value="Unassembled WGS sequence"/>
</dbReference>
<keyword evidence="5 6" id="KW-0472">Membrane</keyword>
<name>A0A1M5BA62_9BACT</name>
<evidence type="ECO:0000256" key="1">
    <source>
        <dbReference type="ARBA" id="ARBA00004651"/>
    </source>
</evidence>
<evidence type="ECO:0000256" key="5">
    <source>
        <dbReference type="ARBA" id="ARBA00023136"/>
    </source>
</evidence>
<dbReference type="OrthoDB" id="512217at2"/>
<accession>A0A1M5BA62</accession>